<evidence type="ECO:0000256" key="1">
    <source>
        <dbReference type="SAM" id="MobiDB-lite"/>
    </source>
</evidence>
<sequence length="130" mass="14608">MNLTGQPVRQKQGRAPKAPRKALPPRSPKREAYMRSKERKAAQKHMAAVAQLPCLVCGCYGVEVHHEGKPRSDWNVLPLCPRHHRREFGPTAYHYSPKAFYAAHGPSKALLDRVAQQLRALEDDCLAASF</sequence>
<name>A0A1W6NZ25_9RHOB</name>
<proteinExistence type="predicted"/>
<accession>A0A1W6NZ25</accession>
<evidence type="ECO:0000313" key="2">
    <source>
        <dbReference type="EMBL" id="ARO14403.1"/>
    </source>
</evidence>
<evidence type="ECO:0000313" key="3">
    <source>
        <dbReference type="Proteomes" id="UP000242447"/>
    </source>
</evidence>
<protein>
    <submittedName>
        <fullName evidence="2">Uncharacterized protein</fullName>
    </submittedName>
</protein>
<organism evidence="2 3">
    <name type="scientific">Ketogulonicigenium robustum</name>
    <dbReference type="NCBI Taxonomy" id="92947"/>
    <lineage>
        <taxon>Bacteria</taxon>
        <taxon>Pseudomonadati</taxon>
        <taxon>Pseudomonadota</taxon>
        <taxon>Alphaproteobacteria</taxon>
        <taxon>Rhodobacterales</taxon>
        <taxon>Roseobacteraceae</taxon>
        <taxon>Ketogulonicigenium</taxon>
    </lineage>
</organism>
<dbReference type="RefSeq" id="WP_085785962.1">
    <property type="nucleotide sequence ID" value="NZ_CP019937.1"/>
</dbReference>
<dbReference type="EMBL" id="CP019937">
    <property type="protein sequence ID" value="ARO14403.1"/>
    <property type="molecule type" value="Genomic_DNA"/>
</dbReference>
<dbReference type="Gene3D" id="3.30.40.190">
    <property type="match status" value="1"/>
</dbReference>
<feature type="region of interest" description="Disordered" evidence="1">
    <location>
        <begin position="1"/>
        <end position="42"/>
    </location>
</feature>
<gene>
    <name evidence="2" type="ORF">BVG79_01057</name>
</gene>
<keyword evidence="3" id="KW-1185">Reference proteome</keyword>
<dbReference type="KEGG" id="kro:BVG79_01057"/>
<dbReference type="AlphaFoldDB" id="A0A1W6NZ25"/>
<feature type="compositionally biased region" description="Basic and acidic residues" evidence="1">
    <location>
        <begin position="28"/>
        <end position="41"/>
    </location>
</feature>
<dbReference type="CDD" id="cd00085">
    <property type="entry name" value="HNHc"/>
    <property type="match status" value="1"/>
</dbReference>
<feature type="compositionally biased region" description="Basic residues" evidence="1">
    <location>
        <begin position="11"/>
        <end position="20"/>
    </location>
</feature>
<dbReference type="STRING" id="92947.BVG79_01057"/>
<dbReference type="Proteomes" id="UP000242447">
    <property type="component" value="Chromosome"/>
</dbReference>
<dbReference type="OrthoDB" id="8278054at2"/>
<dbReference type="InterPro" id="IPR003615">
    <property type="entry name" value="HNH_nuc"/>
</dbReference>
<reference evidence="2 3" key="1">
    <citation type="submission" date="2017-02" db="EMBL/GenBank/DDBJ databases">
        <title>Ketogulonicigenium robustum SPU B003 Genome sequencing and assembly.</title>
        <authorList>
            <person name="Li Y."/>
            <person name="Liu L."/>
            <person name="Wang C."/>
            <person name="Zhang M."/>
            <person name="Zhang T."/>
            <person name="Zhang Y."/>
        </authorList>
    </citation>
    <scope>NUCLEOTIDE SEQUENCE [LARGE SCALE GENOMIC DNA]</scope>
    <source>
        <strain evidence="2 3">SPU_B003</strain>
    </source>
</reference>